<feature type="binding site" evidence="6">
    <location>
        <begin position="27"/>
        <end position="34"/>
    </location>
    <ligand>
        <name>ATP</name>
        <dbReference type="ChEBI" id="CHEBI:30616"/>
    </ligand>
</feature>
<dbReference type="InterPro" id="IPR019821">
    <property type="entry name" value="Kinesin_motor_CS"/>
</dbReference>
<evidence type="ECO:0000256" key="4">
    <source>
        <dbReference type="ARBA" id="ARBA00022840"/>
    </source>
</evidence>
<evidence type="ECO:0000256" key="6">
    <source>
        <dbReference type="PROSITE-ProRule" id="PRU00283"/>
    </source>
</evidence>
<organism evidence="9 10">
    <name type="scientific">Phytophthora ramorum</name>
    <name type="common">Sudden oak death agent</name>
    <dbReference type="NCBI Taxonomy" id="164328"/>
    <lineage>
        <taxon>Eukaryota</taxon>
        <taxon>Sar</taxon>
        <taxon>Stramenopiles</taxon>
        <taxon>Oomycota</taxon>
        <taxon>Peronosporomycetes</taxon>
        <taxon>Peronosporales</taxon>
        <taxon>Peronosporaceae</taxon>
        <taxon>Phytophthora</taxon>
    </lineage>
</organism>
<evidence type="ECO:0000313" key="10">
    <source>
        <dbReference type="Proteomes" id="UP000005238"/>
    </source>
</evidence>
<name>H3G6W2_PHYRM</name>
<comment type="similarity">
    <text evidence="6 7">Belongs to the TRAFAC class myosin-kinesin ATPase superfamily. Kinesin family.</text>
</comment>
<evidence type="ECO:0000256" key="7">
    <source>
        <dbReference type="RuleBase" id="RU000394"/>
    </source>
</evidence>
<dbReference type="EnsemblProtists" id="Phyra48198">
    <property type="protein sequence ID" value="Phyra48198"/>
    <property type="gene ID" value="Phyra48198"/>
</dbReference>
<dbReference type="VEuPathDB" id="FungiDB:KRP23_8932"/>
<evidence type="ECO:0000256" key="5">
    <source>
        <dbReference type="ARBA" id="ARBA00023054"/>
    </source>
</evidence>
<dbReference type="GO" id="GO:0005874">
    <property type="term" value="C:microtubule"/>
    <property type="evidence" value="ECO:0007669"/>
    <property type="project" value="UniProtKB-KW"/>
</dbReference>
<dbReference type="Pfam" id="PF00225">
    <property type="entry name" value="Kinesin"/>
    <property type="match status" value="1"/>
</dbReference>
<dbReference type="AlphaFoldDB" id="H3G6W2"/>
<dbReference type="PANTHER" id="PTHR47969:SF15">
    <property type="entry name" value="CHROMOSOME-ASSOCIATED KINESIN KIF4A-RELATED"/>
    <property type="match status" value="1"/>
</dbReference>
<keyword evidence="5" id="KW-0175">Coiled coil</keyword>
<dbReference type="OMA" id="NVHETIS"/>
<keyword evidence="6 7" id="KW-0505">Motor protein</keyword>
<dbReference type="GO" id="GO:0007018">
    <property type="term" value="P:microtubule-based movement"/>
    <property type="evidence" value="ECO:0007669"/>
    <property type="project" value="InterPro"/>
</dbReference>
<proteinExistence type="inferred from homology"/>
<dbReference type="eggNOG" id="KOG0244">
    <property type="taxonomic scope" value="Eukaryota"/>
</dbReference>
<dbReference type="InterPro" id="IPR036961">
    <property type="entry name" value="Kinesin_motor_dom_sf"/>
</dbReference>
<dbReference type="InterPro" id="IPR027640">
    <property type="entry name" value="Kinesin-like_fam"/>
</dbReference>
<dbReference type="PROSITE" id="PS50067">
    <property type="entry name" value="KINESIN_MOTOR_2"/>
    <property type="match status" value="1"/>
</dbReference>
<reference evidence="10" key="1">
    <citation type="journal article" date="2006" name="Science">
        <title>Phytophthora genome sequences uncover evolutionary origins and mechanisms of pathogenesis.</title>
        <authorList>
            <person name="Tyler B.M."/>
            <person name="Tripathy S."/>
            <person name="Zhang X."/>
            <person name="Dehal P."/>
            <person name="Jiang R.H."/>
            <person name="Aerts A."/>
            <person name="Arredondo F.D."/>
            <person name="Baxter L."/>
            <person name="Bensasson D."/>
            <person name="Beynon J.L."/>
            <person name="Chapman J."/>
            <person name="Damasceno C.M."/>
            <person name="Dorrance A.E."/>
            <person name="Dou D."/>
            <person name="Dickerman A.W."/>
            <person name="Dubchak I.L."/>
            <person name="Garbelotto M."/>
            <person name="Gijzen M."/>
            <person name="Gordon S.G."/>
            <person name="Govers F."/>
            <person name="Grunwald N.J."/>
            <person name="Huang W."/>
            <person name="Ivors K.L."/>
            <person name="Jones R.W."/>
            <person name="Kamoun S."/>
            <person name="Krampis K."/>
            <person name="Lamour K.H."/>
            <person name="Lee M.K."/>
            <person name="McDonald W.H."/>
            <person name="Medina M."/>
            <person name="Meijer H.J."/>
            <person name="Nordberg E.K."/>
            <person name="Maclean D.J."/>
            <person name="Ospina-Giraldo M.D."/>
            <person name="Morris P.F."/>
            <person name="Phuntumart V."/>
            <person name="Putnam N.H."/>
            <person name="Rash S."/>
            <person name="Rose J.K."/>
            <person name="Sakihama Y."/>
            <person name="Salamov A.A."/>
            <person name="Savidor A."/>
            <person name="Scheuring C.F."/>
            <person name="Smith B.M."/>
            <person name="Sobral B.W."/>
            <person name="Terry A."/>
            <person name="Torto-Alalibo T.A."/>
            <person name="Win J."/>
            <person name="Xu Z."/>
            <person name="Zhang H."/>
            <person name="Grigoriev I.V."/>
            <person name="Rokhsar D.S."/>
            <person name="Boore J.L."/>
        </authorList>
    </citation>
    <scope>NUCLEOTIDE SEQUENCE [LARGE SCALE GENOMIC DNA]</scope>
    <source>
        <strain evidence="10">Pr102</strain>
    </source>
</reference>
<reference evidence="9" key="2">
    <citation type="submission" date="2015-06" db="UniProtKB">
        <authorList>
            <consortium name="EnsemblProtists"/>
        </authorList>
    </citation>
    <scope>IDENTIFICATION</scope>
    <source>
        <strain evidence="9">Pr102</strain>
    </source>
</reference>
<evidence type="ECO:0000256" key="3">
    <source>
        <dbReference type="ARBA" id="ARBA00022741"/>
    </source>
</evidence>
<dbReference type="PROSITE" id="PS00411">
    <property type="entry name" value="KINESIN_MOTOR_1"/>
    <property type="match status" value="1"/>
</dbReference>
<dbReference type="GO" id="GO:0003777">
    <property type="term" value="F:microtubule motor activity"/>
    <property type="evidence" value="ECO:0007669"/>
    <property type="project" value="InterPro"/>
</dbReference>
<evidence type="ECO:0000259" key="8">
    <source>
        <dbReference type="PROSITE" id="PS50067"/>
    </source>
</evidence>
<dbReference type="EMBL" id="DS566035">
    <property type="status" value="NOT_ANNOTATED_CDS"/>
    <property type="molecule type" value="Genomic_DNA"/>
</dbReference>
<accession>H3G6W2</accession>
<protein>
    <recommendedName>
        <fullName evidence="7">Kinesin-like protein</fullName>
    </recommendedName>
</protein>
<dbReference type="SMART" id="SM00129">
    <property type="entry name" value="KISc"/>
    <property type="match status" value="1"/>
</dbReference>
<dbReference type="InParanoid" id="H3G6W2"/>
<sequence length="298" mass="32587">ESVYTTLVAPMVDQFFAGYNATVLAYGQTGTGKTYTMGNEFASSVVPVERGVILRVVQDVFERVEASANPQHFVIRLSYLEILNEEIHDLLNVAKPEPNPPPKSTGLSVRGDSDRGIVVSGLSEHVVNTMDQAEEILRSGALVRATASTTMNARSSRSHAICTFVMEQYGVSASGGGTETRLSKFHLVDLAGSERVRRTNSEGARFREGVNINRGLLALGNVINALCERNRTSSLTAHVPYRDSKLTRLLQDSLGGNSKTLMIACISPADVNYEETFNTLRYASRTREIENKAVINKE</sequence>
<dbReference type="Gene3D" id="3.40.850.10">
    <property type="entry name" value="Kinesin motor domain"/>
    <property type="match status" value="1"/>
</dbReference>
<dbReference type="SUPFAM" id="SSF52540">
    <property type="entry name" value="P-loop containing nucleoside triphosphate hydrolases"/>
    <property type="match status" value="1"/>
</dbReference>
<evidence type="ECO:0000313" key="9">
    <source>
        <dbReference type="EnsemblProtists" id="Phyra48198"/>
    </source>
</evidence>
<evidence type="ECO:0000256" key="1">
    <source>
        <dbReference type="ARBA" id="ARBA00004496"/>
    </source>
</evidence>
<dbReference type="GO" id="GO:0005524">
    <property type="term" value="F:ATP binding"/>
    <property type="evidence" value="ECO:0007669"/>
    <property type="project" value="UniProtKB-UniRule"/>
</dbReference>
<dbReference type="InterPro" id="IPR001752">
    <property type="entry name" value="Kinesin_motor_dom"/>
</dbReference>
<evidence type="ECO:0000256" key="2">
    <source>
        <dbReference type="ARBA" id="ARBA00022490"/>
    </source>
</evidence>
<dbReference type="PRINTS" id="PR00380">
    <property type="entry name" value="KINESINHEAVY"/>
</dbReference>
<keyword evidence="3 6" id="KW-0547">Nucleotide-binding</keyword>
<dbReference type="GO" id="GO:0008017">
    <property type="term" value="F:microtubule binding"/>
    <property type="evidence" value="ECO:0007669"/>
    <property type="project" value="InterPro"/>
</dbReference>
<dbReference type="VEuPathDB" id="FungiDB:KRP22_7644"/>
<dbReference type="InterPro" id="IPR027417">
    <property type="entry name" value="P-loop_NTPase"/>
</dbReference>
<dbReference type="PANTHER" id="PTHR47969">
    <property type="entry name" value="CHROMOSOME-ASSOCIATED KINESIN KIF4A-RELATED"/>
    <property type="match status" value="1"/>
</dbReference>
<keyword evidence="10" id="KW-1185">Reference proteome</keyword>
<comment type="subcellular location">
    <subcellularLocation>
        <location evidence="1">Cytoplasm</location>
    </subcellularLocation>
</comment>
<keyword evidence="4 6" id="KW-0067">ATP-binding</keyword>
<dbReference type="GO" id="GO:0005737">
    <property type="term" value="C:cytoplasm"/>
    <property type="evidence" value="ECO:0007669"/>
    <property type="project" value="UniProtKB-SubCell"/>
</dbReference>
<dbReference type="Proteomes" id="UP000005238">
    <property type="component" value="Unassembled WGS sequence"/>
</dbReference>
<keyword evidence="2" id="KW-0963">Cytoplasm</keyword>
<feature type="domain" description="Kinesin motor" evidence="8">
    <location>
        <begin position="1"/>
        <end position="289"/>
    </location>
</feature>
<dbReference type="HOGENOM" id="CLU_001485_2_0_1"/>
<keyword evidence="7" id="KW-0493">Microtubule</keyword>
<dbReference type="STRING" id="164328.H3G6W2"/>